<dbReference type="RefSeq" id="WP_076504147.1">
    <property type="nucleotide sequence ID" value="NZ_FTNY01000001.1"/>
</dbReference>
<dbReference type="OrthoDB" id="1246582at2"/>
<evidence type="ECO:0008006" key="3">
    <source>
        <dbReference type="Google" id="ProtNLM"/>
    </source>
</evidence>
<dbReference type="AlphaFoldDB" id="A0A1N7HVP7"/>
<organism evidence="1 2">
    <name type="scientific">Chryseobacterium shigense</name>
    <dbReference type="NCBI Taxonomy" id="297244"/>
    <lineage>
        <taxon>Bacteria</taxon>
        <taxon>Pseudomonadati</taxon>
        <taxon>Bacteroidota</taxon>
        <taxon>Flavobacteriia</taxon>
        <taxon>Flavobacteriales</taxon>
        <taxon>Weeksellaceae</taxon>
        <taxon>Chryseobacterium group</taxon>
        <taxon>Chryseobacterium</taxon>
    </lineage>
</organism>
<proteinExistence type="predicted"/>
<dbReference type="EMBL" id="FTNY01000001">
    <property type="protein sequence ID" value="SIS28934.1"/>
    <property type="molecule type" value="Genomic_DNA"/>
</dbReference>
<dbReference type="Proteomes" id="UP000186373">
    <property type="component" value="Unassembled WGS sequence"/>
</dbReference>
<accession>A0A1N7HVP7</accession>
<protein>
    <recommendedName>
        <fullName evidence="3">Amidase domain-containing protein</fullName>
    </recommendedName>
</protein>
<evidence type="ECO:0000313" key="2">
    <source>
        <dbReference type="Proteomes" id="UP000186373"/>
    </source>
</evidence>
<reference evidence="2" key="1">
    <citation type="submission" date="2017-01" db="EMBL/GenBank/DDBJ databases">
        <authorList>
            <person name="Varghese N."/>
            <person name="Submissions S."/>
        </authorList>
    </citation>
    <scope>NUCLEOTIDE SEQUENCE [LARGE SCALE GENOMIC DNA]</scope>
    <source>
        <strain evidence="2">DSM 17126</strain>
    </source>
</reference>
<sequence>MEIITAKGAHAGQMDAVKKTLISNSLLSGHDDMGNYNKGICHDVVAYALYMRGAAISPSELVQFHAQGWLNKFDYSAGEKWDGYSVIPKGKAIGFYRVRDKTWFHSAITTGSGTEIRSVNGFSLGTAWSVPVDMKWVLGKRNADGTFNYDGTKIEVYISSLYYRLLSMF</sequence>
<name>A0A1N7HVP7_9FLAO</name>
<keyword evidence="2" id="KW-1185">Reference proteome</keyword>
<gene>
    <name evidence="1" type="ORF">SAMN05421639_101311</name>
</gene>
<evidence type="ECO:0000313" key="1">
    <source>
        <dbReference type="EMBL" id="SIS28934.1"/>
    </source>
</evidence>